<dbReference type="PANTHER" id="PTHR43975">
    <property type="entry name" value="ZGC:101858"/>
    <property type="match status" value="1"/>
</dbReference>
<dbReference type="EMBL" id="BMZD01000003">
    <property type="protein sequence ID" value="GGZ97295.1"/>
    <property type="molecule type" value="Genomic_DNA"/>
</dbReference>
<dbReference type="Proteomes" id="UP000634139">
    <property type="component" value="Unassembled WGS sequence"/>
</dbReference>
<dbReference type="InterPro" id="IPR036291">
    <property type="entry name" value="NAD(P)-bd_dom_sf"/>
</dbReference>
<sequence length="259" mass="26685">MKTGAPFSYGRDNMTLAGKKALVTGAASGIGRATAIRFAAEGAHVTIADRNAEGLAETAALMAAAPTVLTFDAADYASCRELVASAAKDGLDILANVAGVLDWGNSLDFDEDRFDRVLRINLGSVWCLSRAALPHLIESKGNIVNTASTAALQGIAYTCAYAASKHGVAALTKSLAVEFASKGVRVNAICPGQVNTAMGHSAPPPGDVDWSLVMRNAPKLPDGSCEPEDIAELFAYLASDRAAKVTGSLFTIDGGQLAG</sequence>
<accession>A0A918RFY9</accession>
<dbReference type="InterPro" id="IPR020904">
    <property type="entry name" value="Sc_DH/Rdtase_CS"/>
</dbReference>
<dbReference type="SUPFAM" id="SSF51735">
    <property type="entry name" value="NAD(P)-binding Rossmann-fold domains"/>
    <property type="match status" value="1"/>
</dbReference>
<evidence type="ECO:0000313" key="2">
    <source>
        <dbReference type="EMBL" id="GGZ97295.1"/>
    </source>
</evidence>
<gene>
    <name evidence="2" type="ORF">GCM10011617_17440</name>
</gene>
<dbReference type="InterPro" id="IPR002347">
    <property type="entry name" value="SDR_fam"/>
</dbReference>
<dbReference type="PRINTS" id="PR00080">
    <property type="entry name" value="SDRFAMILY"/>
</dbReference>
<dbReference type="PRINTS" id="PR00081">
    <property type="entry name" value="GDHRDH"/>
</dbReference>
<organism evidence="2 3">
    <name type="scientific">Novosphingobium arvoryzae</name>
    <dbReference type="NCBI Taxonomy" id="1256514"/>
    <lineage>
        <taxon>Bacteria</taxon>
        <taxon>Pseudomonadati</taxon>
        <taxon>Pseudomonadota</taxon>
        <taxon>Alphaproteobacteria</taxon>
        <taxon>Sphingomonadales</taxon>
        <taxon>Sphingomonadaceae</taxon>
        <taxon>Novosphingobium</taxon>
    </lineage>
</organism>
<dbReference type="PROSITE" id="PS00061">
    <property type="entry name" value="ADH_SHORT"/>
    <property type="match status" value="1"/>
</dbReference>
<dbReference type="Gene3D" id="3.40.50.720">
    <property type="entry name" value="NAD(P)-binding Rossmann-like Domain"/>
    <property type="match status" value="1"/>
</dbReference>
<keyword evidence="3" id="KW-1185">Reference proteome</keyword>
<evidence type="ECO:0000313" key="3">
    <source>
        <dbReference type="Proteomes" id="UP000634139"/>
    </source>
</evidence>
<dbReference type="AlphaFoldDB" id="A0A918RFY9"/>
<dbReference type="Pfam" id="PF13561">
    <property type="entry name" value="adh_short_C2"/>
    <property type="match status" value="1"/>
</dbReference>
<dbReference type="PANTHER" id="PTHR43975:SF2">
    <property type="entry name" value="EG:BACR7A4.14 PROTEIN-RELATED"/>
    <property type="match status" value="1"/>
</dbReference>
<protein>
    <submittedName>
        <fullName evidence="2">Oxidoreductase</fullName>
    </submittedName>
</protein>
<reference evidence="2" key="1">
    <citation type="journal article" date="2014" name="Int. J. Syst. Evol. Microbiol.">
        <title>Complete genome sequence of Corynebacterium casei LMG S-19264T (=DSM 44701T), isolated from a smear-ripened cheese.</title>
        <authorList>
            <consortium name="US DOE Joint Genome Institute (JGI-PGF)"/>
            <person name="Walter F."/>
            <person name="Albersmeier A."/>
            <person name="Kalinowski J."/>
            <person name="Ruckert C."/>
        </authorList>
    </citation>
    <scope>NUCLEOTIDE SEQUENCE</scope>
    <source>
        <strain evidence="2">KCTC 32422</strain>
    </source>
</reference>
<comment type="similarity">
    <text evidence="1">Belongs to the short-chain dehydrogenases/reductases (SDR) family.</text>
</comment>
<name>A0A918RFY9_9SPHN</name>
<evidence type="ECO:0000256" key="1">
    <source>
        <dbReference type="ARBA" id="ARBA00006484"/>
    </source>
</evidence>
<proteinExistence type="inferred from homology"/>
<comment type="caution">
    <text evidence="2">The sequence shown here is derived from an EMBL/GenBank/DDBJ whole genome shotgun (WGS) entry which is preliminary data.</text>
</comment>
<reference evidence="2" key="2">
    <citation type="submission" date="2020-09" db="EMBL/GenBank/DDBJ databases">
        <authorList>
            <person name="Sun Q."/>
            <person name="Kim S."/>
        </authorList>
    </citation>
    <scope>NUCLEOTIDE SEQUENCE</scope>
    <source>
        <strain evidence="2">KCTC 32422</strain>
    </source>
</reference>
<dbReference type="CDD" id="cd05233">
    <property type="entry name" value="SDR_c"/>
    <property type="match status" value="1"/>
</dbReference>
<dbReference type="FunFam" id="3.40.50.720:FF:000084">
    <property type="entry name" value="Short-chain dehydrogenase reductase"/>
    <property type="match status" value="1"/>
</dbReference>